<dbReference type="Proteomes" id="UP001443914">
    <property type="component" value="Unassembled WGS sequence"/>
</dbReference>
<dbReference type="GO" id="GO:2000762">
    <property type="term" value="P:regulation of phenylpropanoid metabolic process"/>
    <property type="evidence" value="ECO:0007669"/>
    <property type="project" value="InterPro"/>
</dbReference>
<dbReference type="InterPro" id="IPR006652">
    <property type="entry name" value="Kelch_1"/>
</dbReference>
<dbReference type="CDD" id="cd22152">
    <property type="entry name" value="F-box_AtAFR-like"/>
    <property type="match status" value="1"/>
</dbReference>
<comment type="caution">
    <text evidence="1">The sequence shown here is derived from an EMBL/GenBank/DDBJ whole genome shotgun (WGS) entry which is preliminary data.</text>
</comment>
<gene>
    <name evidence="1" type="ORF">RND81_11G123800</name>
</gene>
<dbReference type="Gene3D" id="2.120.10.80">
    <property type="entry name" value="Kelch-type beta propeller"/>
    <property type="match status" value="1"/>
</dbReference>
<dbReference type="InterPro" id="IPR015915">
    <property type="entry name" value="Kelch-typ_b-propeller"/>
</dbReference>
<evidence type="ECO:0000313" key="2">
    <source>
        <dbReference type="Proteomes" id="UP001443914"/>
    </source>
</evidence>
<dbReference type="SUPFAM" id="SSF117281">
    <property type="entry name" value="Kelch motif"/>
    <property type="match status" value="1"/>
</dbReference>
<organism evidence="1 2">
    <name type="scientific">Saponaria officinalis</name>
    <name type="common">Common soapwort</name>
    <name type="synonym">Lychnis saponaria</name>
    <dbReference type="NCBI Taxonomy" id="3572"/>
    <lineage>
        <taxon>Eukaryota</taxon>
        <taxon>Viridiplantae</taxon>
        <taxon>Streptophyta</taxon>
        <taxon>Embryophyta</taxon>
        <taxon>Tracheophyta</taxon>
        <taxon>Spermatophyta</taxon>
        <taxon>Magnoliopsida</taxon>
        <taxon>eudicotyledons</taxon>
        <taxon>Gunneridae</taxon>
        <taxon>Pentapetalae</taxon>
        <taxon>Caryophyllales</taxon>
        <taxon>Caryophyllaceae</taxon>
        <taxon>Caryophylleae</taxon>
        <taxon>Saponaria</taxon>
    </lineage>
</organism>
<dbReference type="PANTHER" id="PTHR46407:SF3">
    <property type="entry name" value="OS02G0208700 PROTEIN"/>
    <property type="match status" value="1"/>
</dbReference>
<dbReference type="InterPro" id="IPR044595">
    <property type="entry name" value="KMD1-4"/>
</dbReference>
<dbReference type="AlphaFoldDB" id="A0AAW1HL51"/>
<dbReference type="PANTHER" id="PTHR46407">
    <property type="entry name" value="OS02G0208700 PROTEIN"/>
    <property type="match status" value="1"/>
</dbReference>
<protein>
    <submittedName>
        <fullName evidence="1">Uncharacterized protein</fullName>
    </submittedName>
</protein>
<dbReference type="Pfam" id="PF01344">
    <property type="entry name" value="Kelch_1"/>
    <property type="match status" value="2"/>
</dbReference>
<dbReference type="GO" id="GO:0080037">
    <property type="term" value="P:negative regulation of cytokinin-activated signaling pathway"/>
    <property type="evidence" value="ECO:0007669"/>
    <property type="project" value="InterPro"/>
</dbReference>
<dbReference type="SMART" id="SM00612">
    <property type="entry name" value="Kelch"/>
    <property type="match status" value="2"/>
</dbReference>
<reference evidence="1" key="1">
    <citation type="submission" date="2024-03" db="EMBL/GenBank/DDBJ databases">
        <title>WGS assembly of Saponaria officinalis var. Norfolk2.</title>
        <authorList>
            <person name="Jenkins J."/>
            <person name="Shu S."/>
            <person name="Grimwood J."/>
            <person name="Barry K."/>
            <person name="Goodstein D."/>
            <person name="Schmutz J."/>
            <person name="Leebens-Mack J."/>
            <person name="Osbourn A."/>
        </authorList>
    </citation>
    <scope>NUCLEOTIDE SEQUENCE [LARGE SCALE GENOMIC DNA]</scope>
    <source>
        <strain evidence="1">JIC</strain>
    </source>
</reference>
<name>A0AAW1HL51_SAPOF</name>
<accession>A0AAW1HL51</accession>
<dbReference type="EMBL" id="JBDFQZ010000011">
    <property type="protein sequence ID" value="KAK9677150.1"/>
    <property type="molecule type" value="Genomic_DNA"/>
</dbReference>
<evidence type="ECO:0000313" key="1">
    <source>
        <dbReference type="EMBL" id="KAK9677150.1"/>
    </source>
</evidence>
<proteinExistence type="predicted"/>
<keyword evidence="2" id="KW-1185">Reference proteome</keyword>
<sequence length="371" mass="40793">MQKSTSPIIPGLIDDLGRECLIRIPYSDLPTGSSVSKTWRAEITGQDFGRFRKAEGVTRPVFILAQTQTDVSNLNSGQVVLKDDPVRPTYQLTVFDPFTRSWTLLPMIPGLPGGLPMFCGLVGSGTSVLVMGGWDPVTLRASSGVYIYNFLSGKWKKGADMPGVRRSFFGCATSDDGRMVVVAGGHDEDKNALKSALIYDVDKDMWTPLPDMARARDECKVIFHRGRFHVISGYPTETQGIFERTAEAFDTSTWQWGPVIDNFVEPNSIPTSCVATPNGEIYACVDQHSGDMAVYAGDRWQVITKIPADVRSGQWMGANEERKVVVIGSSKLGEPHEGYVLEMKGNNSKWSKVNVPKEYSGHVQCGCVLQL</sequence>